<reference evidence="3" key="2">
    <citation type="submission" date="2023-05" db="EMBL/GenBank/DDBJ databases">
        <authorList>
            <consortium name="Lawrence Berkeley National Laboratory"/>
            <person name="Steindorff A."/>
            <person name="Hensen N."/>
            <person name="Bonometti L."/>
            <person name="Westerberg I."/>
            <person name="Brannstrom I.O."/>
            <person name="Guillou S."/>
            <person name="Cros-Aarteil S."/>
            <person name="Calhoun S."/>
            <person name="Haridas S."/>
            <person name="Kuo A."/>
            <person name="Mondo S."/>
            <person name="Pangilinan J."/>
            <person name="Riley R."/>
            <person name="Labutti K."/>
            <person name="Andreopoulos B."/>
            <person name="Lipzen A."/>
            <person name="Chen C."/>
            <person name="Yanf M."/>
            <person name="Daum C."/>
            <person name="Ng V."/>
            <person name="Clum A."/>
            <person name="Ohm R."/>
            <person name="Martin F."/>
            <person name="Silar P."/>
            <person name="Natvig D."/>
            <person name="Lalanne C."/>
            <person name="Gautier V."/>
            <person name="Ament-Velasquez S.L."/>
            <person name="Kruys A."/>
            <person name="Hutchinson M.I."/>
            <person name="Powell A.J."/>
            <person name="Barry K."/>
            <person name="Miller A.N."/>
            <person name="Grigoriev I.V."/>
            <person name="Debuchy R."/>
            <person name="Gladieux P."/>
            <person name="Thoren M.H."/>
            <person name="Johannesson H."/>
        </authorList>
    </citation>
    <scope>NUCLEOTIDE SEQUENCE</scope>
    <source>
        <strain evidence="3">CBS 508.74</strain>
    </source>
</reference>
<evidence type="ECO:0000313" key="3">
    <source>
        <dbReference type="EMBL" id="KAK4109220.1"/>
    </source>
</evidence>
<comment type="caution">
    <text evidence="3">The sequence shown here is derived from an EMBL/GenBank/DDBJ whole genome shotgun (WGS) entry which is preliminary data.</text>
</comment>
<feature type="region of interest" description="Disordered" evidence="1">
    <location>
        <begin position="212"/>
        <end position="235"/>
    </location>
</feature>
<feature type="domain" description="Myb-like" evidence="2">
    <location>
        <begin position="506"/>
        <end position="576"/>
    </location>
</feature>
<dbReference type="PROSITE" id="PS50090">
    <property type="entry name" value="MYB_LIKE"/>
    <property type="match status" value="1"/>
</dbReference>
<feature type="region of interest" description="Disordered" evidence="1">
    <location>
        <begin position="311"/>
        <end position="458"/>
    </location>
</feature>
<gene>
    <name evidence="3" type="ORF">N656DRAFT_801022</name>
</gene>
<dbReference type="Proteomes" id="UP001302812">
    <property type="component" value="Unassembled WGS sequence"/>
</dbReference>
<dbReference type="AlphaFoldDB" id="A0AAN6QJB6"/>
<evidence type="ECO:0000259" key="2">
    <source>
        <dbReference type="PROSITE" id="PS50090"/>
    </source>
</evidence>
<dbReference type="RefSeq" id="XP_064666790.1">
    <property type="nucleotide sequence ID" value="XM_064818070.1"/>
</dbReference>
<proteinExistence type="predicted"/>
<feature type="region of interest" description="Disordered" evidence="1">
    <location>
        <begin position="100"/>
        <end position="123"/>
    </location>
</feature>
<name>A0AAN6QJB6_9PEZI</name>
<sequence>MFINLSRPQADMVFPGDNVLTSAAATAVCAPWVFNLDQLDNAAEILHHQQRLLDMSFNSAALTRGSAQQPGSKRRREQQQQGLVSAYSSGYYPVEPHLGGKGDLFTTGPGQSTTGHRTVTPLPPNQLYVSPYAAPVDGGMICHPSSASMVAEPDLLDTSLFWQVPTHAAGQHSALSSFASLVADSPHQDHHTASSLDYNLGVISQTVFESDTASHSHGLPSDAMLEGDTTGSHSSAATASDMLEAMVINDGPHHPQSWNVSLSSVSGSHQQPGYRGGGLCVGTTAGQHEISTGSWMPVEGQTVSPKMLRIRPTPTPTSSSDSIRTSFLGNNTNTGEDDQAAYRMRHGGGGSACPMPPKSRKQLPDRGHGHGQPAQTLAQFGQGGSKSPMPSLKKLSKVKPKYSNNKAMPSSPISPSTTVSTTATHPLTTAASSQISGSGPVSVTTTTRSRSSAGGEDLCDRSAKDEFLVKHKQLGLTYKEIRRMGGFTEAESTLRGRYRTLTKSREARVRKPEWSEKDLRLLEKGVRRLAQGWPGPSGDFTSAKVPWKKVAEYIVAHGGSYHFGNSTCRKRWDELVREQTALGKDLRQPFFAQNYRDGDDEEELKLGGGGTGTGSGYFPGAAAFGGYGHGQQGQGM</sequence>
<organism evidence="3 4">
    <name type="scientific">Canariomyces notabilis</name>
    <dbReference type="NCBI Taxonomy" id="2074819"/>
    <lineage>
        <taxon>Eukaryota</taxon>
        <taxon>Fungi</taxon>
        <taxon>Dikarya</taxon>
        <taxon>Ascomycota</taxon>
        <taxon>Pezizomycotina</taxon>
        <taxon>Sordariomycetes</taxon>
        <taxon>Sordariomycetidae</taxon>
        <taxon>Sordariales</taxon>
        <taxon>Chaetomiaceae</taxon>
        <taxon>Canariomyces</taxon>
    </lineage>
</organism>
<dbReference type="GeneID" id="89942195"/>
<evidence type="ECO:0000256" key="1">
    <source>
        <dbReference type="SAM" id="MobiDB-lite"/>
    </source>
</evidence>
<keyword evidence="4" id="KW-1185">Reference proteome</keyword>
<feature type="compositionally biased region" description="Low complexity" evidence="1">
    <location>
        <begin position="311"/>
        <end position="326"/>
    </location>
</feature>
<protein>
    <recommendedName>
        <fullName evidence="2">Myb-like domain-containing protein</fullName>
    </recommendedName>
</protein>
<accession>A0AAN6QJB6</accession>
<dbReference type="InterPro" id="IPR001005">
    <property type="entry name" value="SANT/Myb"/>
</dbReference>
<reference evidence="3" key="1">
    <citation type="journal article" date="2023" name="Mol. Phylogenet. Evol.">
        <title>Genome-scale phylogeny and comparative genomics of the fungal order Sordariales.</title>
        <authorList>
            <person name="Hensen N."/>
            <person name="Bonometti L."/>
            <person name="Westerberg I."/>
            <person name="Brannstrom I.O."/>
            <person name="Guillou S."/>
            <person name="Cros-Aarteil S."/>
            <person name="Calhoun S."/>
            <person name="Haridas S."/>
            <person name="Kuo A."/>
            <person name="Mondo S."/>
            <person name="Pangilinan J."/>
            <person name="Riley R."/>
            <person name="LaButti K."/>
            <person name="Andreopoulos B."/>
            <person name="Lipzen A."/>
            <person name="Chen C."/>
            <person name="Yan M."/>
            <person name="Daum C."/>
            <person name="Ng V."/>
            <person name="Clum A."/>
            <person name="Steindorff A."/>
            <person name="Ohm R.A."/>
            <person name="Martin F."/>
            <person name="Silar P."/>
            <person name="Natvig D.O."/>
            <person name="Lalanne C."/>
            <person name="Gautier V."/>
            <person name="Ament-Velasquez S.L."/>
            <person name="Kruys A."/>
            <person name="Hutchinson M.I."/>
            <person name="Powell A.J."/>
            <person name="Barry K."/>
            <person name="Miller A.N."/>
            <person name="Grigoriev I.V."/>
            <person name="Debuchy R."/>
            <person name="Gladieux P."/>
            <person name="Hiltunen Thoren M."/>
            <person name="Johannesson H."/>
        </authorList>
    </citation>
    <scope>NUCLEOTIDE SEQUENCE</scope>
    <source>
        <strain evidence="3">CBS 508.74</strain>
    </source>
</reference>
<feature type="compositionally biased region" description="Low complexity" evidence="1">
    <location>
        <begin position="401"/>
        <end position="455"/>
    </location>
</feature>
<dbReference type="EMBL" id="MU853357">
    <property type="protein sequence ID" value="KAK4109220.1"/>
    <property type="molecule type" value="Genomic_DNA"/>
</dbReference>
<feature type="compositionally biased region" description="Polar residues" evidence="1">
    <location>
        <begin position="108"/>
        <end position="117"/>
    </location>
</feature>
<evidence type="ECO:0000313" key="4">
    <source>
        <dbReference type="Proteomes" id="UP001302812"/>
    </source>
</evidence>